<geneLocation type="plasmid" evidence="6">
    <name>1P</name>
</geneLocation>
<evidence type="ECO:0000256" key="1">
    <source>
        <dbReference type="ARBA" id="ARBA00006135"/>
    </source>
</evidence>
<dbReference type="InterPro" id="IPR038161">
    <property type="entry name" value="VirB9/CagX/TrbG_C_sf"/>
</dbReference>
<gene>
    <name evidence="5" type="primary">virB9</name>
    <name evidence="5" type="ORF">ASN_1P55</name>
</gene>
<accession>A0A0U5F3T7</accession>
<dbReference type="PATRIC" id="fig|446692.3.peg.4121"/>
<evidence type="ECO:0000256" key="2">
    <source>
        <dbReference type="ARBA" id="ARBA00022729"/>
    </source>
</evidence>
<reference evidence="6" key="1">
    <citation type="submission" date="2014-09" db="EMBL/GenBank/DDBJ databases">
        <authorList>
            <person name="Illeghems K.G."/>
        </authorList>
    </citation>
    <scope>NUCLEOTIDE SEQUENCE [LARGE SCALE GENOMIC DNA]</scope>
    <source>
        <strain evidence="6">108B</strain>
        <plasmid evidence="6">1P</plasmid>
    </source>
</reference>
<feature type="signal peptide" evidence="4">
    <location>
        <begin position="1"/>
        <end position="23"/>
    </location>
</feature>
<dbReference type="Proteomes" id="UP000056109">
    <property type="component" value="Plasmid 1P"/>
</dbReference>
<dbReference type="Pfam" id="PF03524">
    <property type="entry name" value="CagX"/>
    <property type="match status" value="1"/>
</dbReference>
<evidence type="ECO:0000313" key="5">
    <source>
        <dbReference type="EMBL" id="CEF43089.1"/>
    </source>
</evidence>
<dbReference type="NCBIfam" id="NF010435">
    <property type="entry name" value="PRK13861.1"/>
    <property type="match status" value="1"/>
</dbReference>
<evidence type="ECO:0000313" key="6">
    <source>
        <dbReference type="Proteomes" id="UP000056109"/>
    </source>
</evidence>
<dbReference type="GeneID" id="34784810"/>
<dbReference type="RefSeq" id="WP_058989486.1">
    <property type="nucleotide sequence ID" value="NZ_LN606601.1"/>
</dbReference>
<comment type="similarity">
    <text evidence="1">Belongs to the TrbG/VirB9 family.</text>
</comment>
<organism evidence="5 6">
    <name type="scientific">Acetobacter senegalensis</name>
    <dbReference type="NCBI Taxonomy" id="446692"/>
    <lineage>
        <taxon>Bacteria</taxon>
        <taxon>Pseudomonadati</taxon>
        <taxon>Pseudomonadota</taxon>
        <taxon>Alphaproteobacteria</taxon>
        <taxon>Acetobacterales</taxon>
        <taxon>Acetobacteraceae</taxon>
        <taxon>Acetobacter</taxon>
    </lineage>
</organism>
<proteinExistence type="inferred from homology"/>
<evidence type="ECO:0000256" key="3">
    <source>
        <dbReference type="SAM" id="Coils"/>
    </source>
</evidence>
<dbReference type="AlphaFoldDB" id="A0A0U5F3T7"/>
<dbReference type="EMBL" id="LN606601">
    <property type="protein sequence ID" value="CEF43089.1"/>
    <property type="molecule type" value="Genomic_DNA"/>
</dbReference>
<keyword evidence="2 4" id="KW-0732">Signal</keyword>
<dbReference type="InterPro" id="IPR033645">
    <property type="entry name" value="VirB9/CagX/TrbG_C"/>
</dbReference>
<dbReference type="CDD" id="cd06911">
    <property type="entry name" value="VirB9_CagX_TrbG"/>
    <property type="match status" value="1"/>
</dbReference>
<keyword evidence="3" id="KW-0175">Coiled coil</keyword>
<keyword evidence="6" id="KW-1185">Reference proteome</keyword>
<evidence type="ECO:0000256" key="4">
    <source>
        <dbReference type="SAM" id="SignalP"/>
    </source>
</evidence>
<dbReference type="InterPro" id="IPR010258">
    <property type="entry name" value="Conjugal_tfr_TrbG/VirB9/CagX"/>
</dbReference>
<sequence length="306" mass="33575">MIQRLAVAAFLAATSLSVVPAFAEQDPLPSRHDTRMRYVPYVADQVVHLSTAVGATLVVGFSPHETVDRVAVSDSIHLKAAPAGNYLFFKATQGLGLQPVIVLTRNDTGAERRYVFEVTTVASASLANATDGVYYSVQFTYPADEAAARRAAVLARQQQERAQVEARAKELELQLAHERMERETKDPNFGPKNWKYIAQGDRSILPIEVWDNGNITVFRFPGNVRLPSLFTINPDGKEATANYSVKNDPAGWGTLMIADHLAPAWRLRDGNTVLCVFNKAFDPVGRNPGTNTISPNVVRTLKEAAQ</sequence>
<feature type="chain" id="PRO_5006856559" evidence="4">
    <location>
        <begin position="24"/>
        <end position="306"/>
    </location>
</feature>
<dbReference type="KEGG" id="asz:ASN_1P55"/>
<feature type="coiled-coil region" evidence="3">
    <location>
        <begin position="154"/>
        <end position="181"/>
    </location>
</feature>
<protein>
    <submittedName>
        <fullName evidence="5">Type IV secretion system protein VirB9</fullName>
    </submittedName>
</protein>
<dbReference type="Gene3D" id="2.60.40.2500">
    <property type="match status" value="1"/>
</dbReference>
<name>A0A0U5F3T7_9PROT</name>